<dbReference type="Gene3D" id="3.40.50.300">
    <property type="entry name" value="P-loop containing nucleotide triphosphate hydrolases"/>
    <property type="match status" value="1"/>
</dbReference>
<dbReference type="EMBL" id="JAJJMN010000001">
    <property type="protein sequence ID" value="MCC9016959.1"/>
    <property type="molecule type" value="Genomic_DNA"/>
</dbReference>
<sequence length="325" mass="38392">MEKVTNDSIGIRKYNFLKQKQVDFDNFNFINPDKEPRKLSENELKQIETFESKNVKRSAQHFQNALEYWEEVHSDSKKIVELKEGMLPDKRNIYKNFLIAYKHLNNCDFVLTEESLKNIEPIIKYFSCDPTFFQCENSIQIVGNKTLIPSFNKGLLLIGNVGNGKTSVMKAIQYMVDFYFKRAISEKWDTSGDWNRLRFKFKTTESLVTEYEFLKSGQEKEMFFSKYSKGNLFLDDMKREKDASNFGITNVVKSILEKRYNHQKNYSDVSLNNVKTFGTMNFHDAYPDDIKYAIQECGVRYGAHVYDRMFEMFNIIEFKGKSFRK</sequence>
<accession>A0ABS8LWP1</accession>
<name>A0ABS8LWP1_9FLAO</name>
<dbReference type="RefSeq" id="WP_229998753.1">
    <property type="nucleotide sequence ID" value="NZ_JAJJMN010000001.1"/>
</dbReference>
<gene>
    <name evidence="1" type="ORF">LNQ34_04145</name>
</gene>
<organism evidence="1 2">
    <name type="scientific">Flavobacterium lipolyticum</name>
    <dbReference type="NCBI Taxonomy" id="2893754"/>
    <lineage>
        <taxon>Bacteria</taxon>
        <taxon>Pseudomonadati</taxon>
        <taxon>Bacteroidota</taxon>
        <taxon>Flavobacteriia</taxon>
        <taxon>Flavobacteriales</taxon>
        <taxon>Flavobacteriaceae</taxon>
        <taxon>Flavobacterium</taxon>
    </lineage>
</organism>
<evidence type="ECO:0000313" key="1">
    <source>
        <dbReference type="EMBL" id="MCC9016959.1"/>
    </source>
</evidence>
<keyword evidence="2" id="KW-1185">Reference proteome</keyword>
<comment type="caution">
    <text evidence="1">The sequence shown here is derived from an EMBL/GenBank/DDBJ whole genome shotgun (WGS) entry which is preliminary data.</text>
</comment>
<evidence type="ECO:0000313" key="2">
    <source>
        <dbReference type="Proteomes" id="UP001430700"/>
    </source>
</evidence>
<protein>
    <submittedName>
        <fullName evidence="1">Uncharacterized protein</fullName>
    </submittedName>
</protein>
<dbReference type="InterPro" id="IPR027417">
    <property type="entry name" value="P-loop_NTPase"/>
</dbReference>
<proteinExistence type="predicted"/>
<reference evidence="1" key="1">
    <citation type="submission" date="2021-11" db="EMBL/GenBank/DDBJ databases">
        <title>Description of novel Flavobacterium species.</title>
        <authorList>
            <person name="Saticioglu I.B."/>
            <person name="Ay H."/>
            <person name="Altun S."/>
            <person name="Duman M."/>
        </authorList>
    </citation>
    <scope>NUCLEOTIDE SEQUENCE</scope>
    <source>
        <strain evidence="1">F-126</strain>
    </source>
</reference>
<dbReference type="Proteomes" id="UP001430700">
    <property type="component" value="Unassembled WGS sequence"/>
</dbReference>
<dbReference type="SUPFAM" id="SSF52540">
    <property type="entry name" value="P-loop containing nucleoside triphosphate hydrolases"/>
    <property type="match status" value="1"/>
</dbReference>